<dbReference type="OrthoDB" id="253413at2157"/>
<dbReference type="RefSeq" id="WP_090506105.1">
    <property type="nucleotide sequence ID" value="NZ_FNWL01000001.1"/>
</dbReference>
<feature type="transmembrane region" description="Helical" evidence="1">
    <location>
        <begin position="209"/>
        <end position="231"/>
    </location>
</feature>
<feature type="transmembrane region" description="Helical" evidence="1">
    <location>
        <begin position="134"/>
        <end position="160"/>
    </location>
</feature>
<organism evidence="3 4">
    <name type="scientific">Natronorubrum sediminis</name>
    <dbReference type="NCBI Taxonomy" id="640943"/>
    <lineage>
        <taxon>Archaea</taxon>
        <taxon>Methanobacteriati</taxon>
        <taxon>Methanobacteriota</taxon>
        <taxon>Stenosarchaea group</taxon>
        <taxon>Halobacteria</taxon>
        <taxon>Halobacteriales</taxon>
        <taxon>Natrialbaceae</taxon>
        <taxon>Natronorubrum</taxon>
    </lineage>
</organism>
<dbReference type="Proteomes" id="UP000199112">
    <property type="component" value="Unassembled WGS sequence"/>
</dbReference>
<gene>
    <name evidence="3" type="ORF">SAMN04487967_1247</name>
</gene>
<keyword evidence="4" id="KW-1185">Reference proteome</keyword>
<sequence length="252" mass="27316">MSDGTEPDRPNAFTRALLVTALSPFRRQTYANLCYLLLAIPLGAFYITFLIAGFSIGLTLALFVVGVPILLFVLGTSHVLATVERVIARRLLGVHIDSPGYPFLESDAELERIRSLVFSLGTYMAMCFLATKAAIGLVSFVLVTTVLLPAIAVVLTPLYYARPDTLAGFDTGGEATTVASVELPVYELFFGVEFVRSFVEWGVTSLPQALVVSSVGIVFFLLALSMVNLFARLVGQFSRVFLGSFGHSSLDR</sequence>
<reference evidence="4" key="1">
    <citation type="submission" date="2016-10" db="EMBL/GenBank/DDBJ databases">
        <authorList>
            <person name="Varghese N."/>
            <person name="Submissions S."/>
        </authorList>
    </citation>
    <scope>NUCLEOTIDE SEQUENCE [LARGE SCALE GENOMIC DNA]</scope>
    <source>
        <strain evidence="4">CGMCC 1.8981</strain>
    </source>
</reference>
<feature type="transmembrane region" description="Helical" evidence="1">
    <location>
        <begin position="33"/>
        <end position="54"/>
    </location>
</feature>
<name>A0A1H6FTU3_9EURY</name>
<dbReference type="Pfam" id="PF13796">
    <property type="entry name" value="Sensor"/>
    <property type="match status" value="1"/>
</dbReference>
<proteinExistence type="predicted"/>
<dbReference type="InterPro" id="IPR025828">
    <property type="entry name" value="Put_sensor_dom"/>
</dbReference>
<keyword evidence="1" id="KW-0472">Membrane</keyword>
<protein>
    <submittedName>
        <fullName evidence="3">Putative sensor</fullName>
    </submittedName>
</protein>
<evidence type="ECO:0000313" key="3">
    <source>
        <dbReference type="EMBL" id="SEH13254.1"/>
    </source>
</evidence>
<dbReference type="EMBL" id="FNWL01000001">
    <property type="protein sequence ID" value="SEH13254.1"/>
    <property type="molecule type" value="Genomic_DNA"/>
</dbReference>
<keyword evidence="1" id="KW-1133">Transmembrane helix</keyword>
<evidence type="ECO:0000256" key="1">
    <source>
        <dbReference type="SAM" id="Phobius"/>
    </source>
</evidence>
<dbReference type="AlphaFoldDB" id="A0A1H6FTU3"/>
<evidence type="ECO:0000259" key="2">
    <source>
        <dbReference type="Pfam" id="PF13796"/>
    </source>
</evidence>
<accession>A0A1H6FTU3</accession>
<evidence type="ECO:0000313" key="4">
    <source>
        <dbReference type="Proteomes" id="UP000199112"/>
    </source>
</evidence>
<feature type="domain" description="Putative sensor" evidence="2">
    <location>
        <begin position="35"/>
        <end position="242"/>
    </location>
</feature>
<keyword evidence="1" id="KW-0812">Transmembrane</keyword>
<feature type="transmembrane region" description="Helical" evidence="1">
    <location>
        <begin position="60"/>
        <end position="81"/>
    </location>
</feature>